<keyword evidence="4" id="KW-1185">Reference proteome</keyword>
<dbReference type="GO" id="GO:0004519">
    <property type="term" value="F:endonuclease activity"/>
    <property type="evidence" value="ECO:0007669"/>
    <property type="project" value="UniProtKB-KW"/>
</dbReference>
<feature type="domain" description="Endonuclease/exonuclease/phosphatase" evidence="2">
    <location>
        <begin position="300"/>
        <end position="596"/>
    </location>
</feature>
<proteinExistence type="predicted"/>
<dbReference type="EMBL" id="JALAAR010000004">
    <property type="protein sequence ID" value="MEH8016957.1"/>
    <property type="molecule type" value="Genomic_DNA"/>
</dbReference>
<dbReference type="InterPro" id="IPR047971">
    <property type="entry name" value="ExeM-like"/>
</dbReference>
<dbReference type="PANTHER" id="PTHR42834">
    <property type="entry name" value="ENDONUCLEASE/EXONUCLEASE/PHOSPHATASE FAMILY PROTEIN (AFU_ORTHOLOGUE AFUA_3G09210)"/>
    <property type="match status" value="1"/>
</dbReference>
<keyword evidence="3" id="KW-0540">Nuclease</keyword>
<feature type="signal peptide" evidence="1">
    <location>
        <begin position="1"/>
        <end position="22"/>
    </location>
</feature>
<keyword evidence="1" id="KW-0732">Signal</keyword>
<name>A0ABU8C605_9GAMM</name>
<evidence type="ECO:0000259" key="2">
    <source>
        <dbReference type="Pfam" id="PF03372"/>
    </source>
</evidence>
<evidence type="ECO:0000313" key="3">
    <source>
        <dbReference type="EMBL" id="MEH8016957.1"/>
    </source>
</evidence>
<keyword evidence="3" id="KW-0378">Hydrolase</keyword>
<dbReference type="SUPFAM" id="SSF56219">
    <property type="entry name" value="DNase I-like"/>
    <property type="match status" value="1"/>
</dbReference>
<dbReference type="CDD" id="cd10283">
    <property type="entry name" value="MnuA_DNase1-like"/>
    <property type="match status" value="1"/>
</dbReference>
<dbReference type="PANTHER" id="PTHR42834:SF1">
    <property type="entry name" value="ENDONUCLEASE_EXONUCLEASE_PHOSPHATASE FAMILY PROTEIN (AFU_ORTHOLOGUE AFUA_3G09210)"/>
    <property type="match status" value="1"/>
</dbReference>
<feature type="chain" id="PRO_5047063453" evidence="1">
    <location>
        <begin position="23"/>
        <end position="605"/>
    </location>
</feature>
<sequence>MKFSCFSLSALAALLCSAQALAICDAEFTAIRDIQGTGDSSPLSGQQLSTQGVVTAVLFQNSPAAGIVLRGADNKFTENNVTENNVTDNRHSSTANSLFIADATAAAIYQTGQLLQIKGTVVEHNNLTSLSQITDIKLCQQGLPVQPATLRMPLPEGQNWEQLEGALLQLEQTLTVNDSYDLARYGEITLAASRLMVPTDIMLPGKAAAGLYQTQQQRHMLVLDDASTIQNPDPITFGKFSLTANQSLRVGDSVSGVTGVLLQDARGYRLVPTVTPQFSQTNPRPGAPEAKPAKALRVASFNVLNYFNGEGQQPVFPTRRGASNATEFERQQAKTISALAALDADVIGLLEVENNGYSPKGALAQLTAALNKVAAKPYRFIITSEQPGNDAIKVALLYRPSTVSVEGKAAMLLDKPFDWGSRPPLAQSFRHLASNELVTVSINHFKSKGSCPKNPSDANADQQDGQACWNQLRTVSAKALSQWLATAPTGVKTDKQLILGDLNAYRQEDPLRALQQQNWQYLSAADGQQYSYVYRGRSGSLDHALASPALAAKLIQLQHWAINADEPAILDYNLEYKSPAQQQQLYAPTPYRSSDHDPVLATFSF</sequence>
<organism evidence="3 4">
    <name type="scientific">Rheinheimera muenzenbergensis</name>
    <dbReference type="NCBI Taxonomy" id="1193628"/>
    <lineage>
        <taxon>Bacteria</taxon>
        <taxon>Pseudomonadati</taxon>
        <taxon>Pseudomonadota</taxon>
        <taxon>Gammaproteobacteria</taxon>
        <taxon>Chromatiales</taxon>
        <taxon>Chromatiaceae</taxon>
        <taxon>Rheinheimera</taxon>
    </lineage>
</organism>
<protein>
    <submittedName>
        <fullName evidence="3">ExeM/NucH family extracellular endonuclease</fullName>
    </submittedName>
</protein>
<dbReference type="InterPro" id="IPR005135">
    <property type="entry name" value="Endo/exonuclease/phosphatase"/>
</dbReference>
<dbReference type="InterPro" id="IPR036691">
    <property type="entry name" value="Endo/exonu/phosph_ase_sf"/>
</dbReference>
<gene>
    <name evidence="3" type="ORF">MN202_06930</name>
</gene>
<dbReference type="RefSeq" id="WP_335735369.1">
    <property type="nucleotide sequence ID" value="NZ_JALAAR010000004.1"/>
</dbReference>
<comment type="caution">
    <text evidence="3">The sequence shown here is derived from an EMBL/GenBank/DDBJ whole genome shotgun (WGS) entry which is preliminary data.</text>
</comment>
<keyword evidence="3" id="KW-0255">Endonuclease</keyword>
<evidence type="ECO:0000313" key="4">
    <source>
        <dbReference type="Proteomes" id="UP001375382"/>
    </source>
</evidence>
<accession>A0ABU8C605</accession>
<reference evidence="3 4" key="1">
    <citation type="journal article" date="2023" name="Ecotoxicol. Environ. Saf.">
        <title>Mercury remediation potential of mercury-resistant strain Rheinheimera metallidurans sp. nov. isolated from a municipal waste dumping site.</title>
        <authorList>
            <person name="Yadav V."/>
            <person name="Manjhi A."/>
            <person name="Vadakedath N."/>
        </authorList>
    </citation>
    <scope>NUCLEOTIDE SEQUENCE [LARGE SCALE GENOMIC DNA]</scope>
    <source>
        <strain evidence="3 4">E-49</strain>
    </source>
</reference>
<dbReference type="Proteomes" id="UP001375382">
    <property type="component" value="Unassembled WGS sequence"/>
</dbReference>
<dbReference type="Gene3D" id="3.60.10.10">
    <property type="entry name" value="Endonuclease/exonuclease/phosphatase"/>
    <property type="match status" value="1"/>
</dbReference>
<evidence type="ECO:0000256" key="1">
    <source>
        <dbReference type="SAM" id="SignalP"/>
    </source>
</evidence>
<dbReference type="Pfam" id="PF03372">
    <property type="entry name" value="Exo_endo_phos"/>
    <property type="match status" value="1"/>
</dbReference>
<dbReference type="NCBIfam" id="NF033681">
    <property type="entry name" value="ExeM_NucH_DNase"/>
    <property type="match status" value="1"/>
</dbReference>